<organism evidence="11 12">
    <name type="scientific">Mycolicibacterium arabiense</name>
    <dbReference type="NCBI Taxonomy" id="1286181"/>
    <lineage>
        <taxon>Bacteria</taxon>
        <taxon>Bacillati</taxon>
        <taxon>Actinomycetota</taxon>
        <taxon>Actinomycetes</taxon>
        <taxon>Mycobacteriales</taxon>
        <taxon>Mycobacteriaceae</taxon>
        <taxon>Mycolicibacterium</taxon>
    </lineage>
</organism>
<keyword evidence="4 9" id="KW-0436">Ligase</keyword>
<dbReference type="EMBL" id="AP022593">
    <property type="protein sequence ID" value="BBY47904.1"/>
    <property type="molecule type" value="Genomic_DNA"/>
</dbReference>
<dbReference type="GO" id="GO:0004326">
    <property type="term" value="F:tetrahydrofolylpolyglutamate synthase activity"/>
    <property type="evidence" value="ECO:0007669"/>
    <property type="project" value="InterPro"/>
</dbReference>
<dbReference type="KEGG" id="marz:MARA_13720"/>
<dbReference type="PANTHER" id="PTHR43692">
    <property type="entry name" value="UDP-N-ACETYLMURAMOYLALANINE--D-GLUTAMATE LIGASE"/>
    <property type="match status" value="1"/>
</dbReference>
<reference evidence="11 12" key="1">
    <citation type="journal article" date="2019" name="Emerg. Microbes Infect.">
        <title>Comprehensive subspecies identification of 175 nontuberculous mycobacteria species based on 7547 genomic profiles.</title>
        <authorList>
            <person name="Matsumoto Y."/>
            <person name="Kinjo T."/>
            <person name="Motooka D."/>
            <person name="Nabeya D."/>
            <person name="Jung N."/>
            <person name="Uechi K."/>
            <person name="Horii T."/>
            <person name="Iida T."/>
            <person name="Fujita J."/>
            <person name="Nakamura S."/>
        </authorList>
    </citation>
    <scope>NUCLEOTIDE SEQUENCE [LARGE SCALE GENOMIC DNA]</scope>
    <source>
        <strain evidence="11 12">JCM 18538</strain>
    </source>
</reference>
<dbReference type="UniPathway" id="UPA00219"/>
<evidence type="ECO:0000256" key="7">
    <source>
        <dbReference type="ARBA" id="ARBA00022840"/>
    </source>
</evidence>
<gene>
    <name evidence="9 11" type="primary">murD</name>
    <name evidence="11" type="ORF">MARA_13720</name>
</gene>
<dbReference type="AlphaFoldDB" id="A0A7I7RTH2"/>
<evidence type="ECO:0000256" key="5">
    <source>
        <dbReference type="ARBA" id="ARBA00022618"/>
    </source>
</evidence>
<evidence type="ECO:0000256" key="2">
    <source>
        <dbReference type="ARBA" id="ARBA00004752"/>
    </source>
</evidence>
<keyword evidence="9" id="KW-0961">Cell wall biogenesis/degradation</keyword>
<name>A0A7I7RTH2_9MYCO</name>
<dbReference type="Gene3D" id="3.40.50.720">
    <property type="entry name" value="NAD(P)-binding Rossmann-like Domain"/>
    <property type="match status" value="1"/>
</dbReference>
<evidence type="ECO:0000256" key="3">
    <source>
        <dbReference type="ARBA" id="ARBA00022490"/>
    </source>
</evidence>
<dbReference type="GO" id="GO:0009252">
    <property type="term" value="P:peptidoglycan biosynthetic process"/>
    <property type="evidence" value="ECO:0007669"/>
    <property type="project" value="UniProtKB-UniRule"/>
</dbReference>
<dbReference type="Pfam" id="PF08245">
    <property type="entry name" value="Mur_ligase_M"/>
    <property type="match status" value="1"/>
</dbReference>
<keyword evidence="9" id="KW-0133">Cell shape</keyword>
<dbReference type="InterPro" id="IPR018109">
    <property type="entry name" value="Folylpolyglutamate_synth_CS"/>
</dbReference>
<feature type="domain" description="Mur ligase central" evidence="10">
    <location>
        <begin position="122"/>
        <end position="215"/>
    </location>
</feature>
<evidence type="ECO:0000256" key="1">
    <source>
        <dbReference type="ARBA" id="ARBA00004496"/>
    </source>
</evidence>
<dbReference type="SUPFAM" id="SSF53623">
    <property type="entry name" value="MurD-like peptide ligases, catalytic domain"/>
    <property type="match status" value="1"/>
</dbReference>
<evidence type="ECO:0000256" key="8">
    <source>
        <dbReference type="ARBA" id="ARBA00023306"/>
    </source>
</evidence>
<dbReference type="HAMAP" id="MF_00639">
    <property type="entry name" value="MurD"/>
    <property type="match status" value="1"/>
</dbReference>
<comment type="catalytic activity">
    <reaction evidence="9">
        <text>UDP-N-acetyl-alpha-D-muramoyl-L-alanine + D-glutamate + ATP = UDP-N-acetyl-alpha-D-muramoyl-L-alanyl-D-glutamate + ADP + phosphate + H(+)</text>
        <dbReference type="Rhea" id="RHEA:16429"/>
        <dbReference type="ChEBI" id="CHEBI:15378"/>
        <dbReference type="ChEBI" id="CHEBI:29986"/>
        <dbReference type="ChEBI" id="CHEBI:30616"/>
        <dbReference type="ChEBI" id="CHEBI:43474"/>
        <dbReference type="ChEBI" id="CHEBI:83898"/>
        <dbReference type="ChEBI" id="CHEBI:83900"/>
        <dbReference type="ChEBI" id="CHEBI:456216"/>
        <dbReference type="EC" id="6.3.2.9"/>
    </reaction>
</comment>
<dbReference type="SUPFAM" id="SSF51984">
    <property type="entry name" value="MurCD N-terminal domain"/>
    <property type="match status" value="1"/>
</dbReference>
<dbReference type="Gene3D" id="3.90.190.20">
    <property type="entry name" value="Mur ligase, C-terminal domain"/>
    <property type="match status" value="1"/>
</dbReference>
<feature type="binding site" evidence="9">
    <location>
        <begin position="124"/>
        <end position="130"/>
    </location>
    <ligand>
        <name>ATP</name>
        <dbReference type="ChEBI" id="CHEBI:30616"/>
    </ligand>
</feature>
<keyword evidence="7 9" id="KW-0067">ATP-binding</keyword>
<keyword evidence="6 9" id="KW-0547">Nucleotide-binding</keyword>
<dbReference type="SUPFAM" id="SSF53244">
    <property type="entry name" value="MurD-like peptide ligases, peptide-binding domain"/>
    <property type="match status" value="1"/>
</dbReference>
<dbReference type="GO" id="GO:0005524">
    <property type="term" value="F:ATP binding"/>
    <property type="evidence" value="ECO:0007669"/>
    <property type="project" value="UniProtKB-UniRule"/>
</dbReference>
<dbReference type="RefSeq" id="WP_235887431.1">
    <property type="nucleotide sequence ID" value="NZ_AP022593.1"/>
</dbReference>
<keyword evidence="3 9" id="KW-0963">Cytoplasm</keyword>
<evidence type="ECO:0000259" key="10">
    <source>
        <dbReference type="Pfam" id="PF08245"/>
    </source>
</evidence>
<dbReference type="GO" id="GO:0008764">
    <property type="term" value="F:UDP-N-acetylmuramoylalanine-D-glutamate ligase activity"/>
    <property type="evidence" value="ECO:0007669"/>
    <property type="project" value="UniProtKB-UniRule"/>
</dbReference>
<geneLocation type="plasmid" evidence="12">
    <name>pjcm18538 dna</name>
</geneLocation>
<dbReference type="InterPro" id="IPR005762">
    <property type="entry name" value="MurD"/>
</dbReference>
<evidence type="ECO:0000256" key="6">
    <source>
        <dbReference type="ARBA" id="ARBA00022741"/>
    </source>
</evidence>
<dbReference type="InterPro" id="IPR013221">
    <property type="entry name" value="Mur_ligase_cen"/>
</dbReference>
<keyword evidence="8 9" id="KW-0131">Cell cycle</keyword>
<dbReference type="InterPro" id="IPR036565">
    <property type="entry name" value="Mur-like_cat_sf"/>
</dbReference>
<dbReference type="GO" id="GO:0008360">
    <property type="term" value="P:regulation of cell shape"/>
    <property type="evidence" value="ECO:0007669"/>
    <property type="project" value="UniProtKB-KW"/>
</dbReference>
<comment type="function">
    <text evidence="9">Cell wall formation. Catalyzes the addition of glutamate to the nucleotide precursor UDP-N-acetylmuramoyl-L-alanine (UMA).</text>
</comment>
<dbReference type="GO" id="GO:0071555">
    <property type="term" value="P:cell wall organization"/>
    <property type="evidence" value="ECO:0007669"/>
    <property type="project" value="UniProtKB-KW"/>
</dbReference>
<proteinExistence type="inferred from homology"/>
<dbReference type="Proteomes" id="UP000467428">
    <property type="component" value="Chromosome"/>
</dbReference>
<dbReference type="PROSITE" id="PS01011">
    <property type="entry name" value="FOLYLPOLYGLU_SYNT_1"/>
    <property type="match status" value="1"/>
</dbReference>
<keyword evidence="12" id="KW-1185">Reference proteome</keyword>
<sequence>MTGDSNTAGTRLNLTDRVVGIWGFGREGISMARTASAAGAARVDAVDDVGRLPYETPDGIDRLTVHRGPEHLDRLRDCDVVFVSPGVPWHHPVFAELRESGTEISSAADWFVSRFGAQTIGVTGTKGKSTTASFLGRLLGELGVENVVAGNIGTPLSDLAPRPGQVVVAELSSQQAALLTASPAVAVITNLYEDHLDWHGDTASYYAAKANVFRRGAGALVCTPEVVERLRGIGVTDLPDTLHLVDPAAVPPIPGGSVMSLPHNAVNAALAVAAAREVTGRDIAAEIVHAAAAAFEGLPHRLQTVRTTNLGTKPIRWVDDTLATTGESVVAALRSTPADATVALIVGGMDRQLDYEQVDDYLCSGARRVTLIQSPSNGPMIGRRFAMTHPADTRVVADLGEAVRTAAGLPDVDVVLLSPGAASYDLYANYEAKGAAFCEFIDALTSPTGSASAGVAPPN</sequence>
<keyword evidence="5 9" id="KW-0132">Cell division</keyword>
<comment type="pathway">
    <text evidence="2 9">Cell wall biogenesis; peptidoglycan biosynthesis.</text>
</comment>
<protein>
    <recommendedName>
        <fullName evidence="9">UDP-N-acetylmuramoylalanine--D-glutamate ligase</fullName>
        <ecNumber evidence="9">6.3.2.9</ecNumber>
    </recommendedName>
    <alternativeName>
        <fullName evidence="9">D-glutamic acid-adding enzyme</fullName>
    </alternativeName>
    <alternativeName>
        <fullName evidence="9">UDP-N-acetylmuramoyl-L-alanyl-D-glutamate synthetase</fullName>
    </alternativeName>
</protein>
<dbReference type="GO" id="GO:0051301">
    <property type="term" value="P:cell division"/>
    <property type="evidence" value="ECO:0007669"/>
    <property type="project" value="UniProtKB-KW"/>
</dbReference>
<dbReference type="PANTHER" id="PTHR43692:SF1">
    <property type="entry name" value="UDP-N-ACETYLMURAMOYLALANINE--D-GLUTAMATE LIGASE"/>
    <property type="match status" value="1"/>
</dbReference>
<dbReference type="GO" id="GO:0005737">
    <property type="term" value="C:cytoplasm"/>
    <property type="evidence" value="ECO:0007669"/>
    <property type="project" value="UniProtKB-SubCell"/>
</dbReference>
<keyword evidence="9" id="KW-0573">Peptidoglycan synthesis</keyword>
<evidence type="ECO:0000256" key="4">
    <source>
        <dbReference type="ARBA" id="ARBA00022598"/>
    </source>
</evidence>
<comment type="subcellular location">
    <subcellularLocation>
        <location evidence="1 9">Cytoplasm</location>
    </subcellularLocation>
</comment>
<dbReference type="Gene3D" id="3.40.1190.10">
    <property type="entry name" value="Mur-like, catalytic domain"/>
    <property type="match status" value="1"/>
</dbReference>
<accession>A0A7I7RTH2</accession>
<dbReference type="InterPro" id="IPR036615">
    <property type="entry name" value="Mur_ligase_C_dom_sf"/>
</dbReference>
<evidence type="ECO:0000313" key="11">
    <source>
        <dbReference type="EMBL" id="BBY47904.1"/>
    </source>
</evidence>
<evidence type="ECO:0000313" key="12">
    <source>
        <dbReference type="Proteomes" id="UP000467428"/>
    </source>
</evidence>
<comment type="similarity">
    <text evidence="9">Belongs to the MurCDEF family.</text>
</comment>
<evidence type="ECO:0000256" key="9">
    <source>
        <dbReference type="HAMAP-Rule" id="MF_00639"/>
    </source>
</evidence>
<dbReference type="EC" id="6.3.2.9" evidence="9"/>